<dbReference type="EMBL" id="SDAM02000267">
    <property type="protein sequence ID" value="KAH6825035.1"/>
    <property type="molecule type" value="Genomic_DNA"/>
</dbReference>
<keyword evidence="2" id="KW-1185">Reference proteome</keyword>
<reference evidence="1 2" key="1">
    <citation type="journal article" date="2021" name="Nat. Commun.">
        <title>Incipient diploidization of the medicinal plant Perilla within 10,000 years.</title>
        <authorList>
            <person name="Zhang Y."/>
            <person name="Shen Q."/>
            <person name="Leng L."/>
            <person name="Zhang D."/>
            <person name="Chen S."/>
            <person name="Shi Y."/>
            <person name="Ning Z."/>
            <person name="Chen S."/>
        </authorList>
    </citation>
    <scope>NUCLEOTIDE SEQUENCE [LARGE SCALE GENOMIC DNA]</scope>
    <source>
        <strain evidence="2">cv. PC099</strain>
    </source>
</reference>
<accession>A0AAD4J0P1</accession>
<evidence type="ECO:0000313" key="1">
    <source>
        <dbReference type="EMBL" id="KAH6825035.1"/>
    </source>
</evidence>
<evidence type="ECO:0000313" key="2">
    <source>
        <dbReference type="Proteomes" id="UP001190926"/>
    </source>
</evidence>
<sequence length="162" mass="18218">MVHKFKEKSARKRPSCIPKSAWPAWLEYWNNDEVKRKALQAKKNRMTKPDGPVTGISKYKGGSRSVVEHFAKLMKCLLMTSLSGLHAEGDGGGIDMSSLFVDVVGVSEKKRVFSLRNQSHVYSALSGESYSSTPQVNANMINNFEDLLQILENQLQESHKQF</sequence>
<name>A0AAD4J0P1_PERFH</name>
<proteinExistence type="predicted"/>
<dbReference type="Proteomes" id="UP001190926">
    <property type="component" value="Unassembled WGS sequence"/>
</dbReference>
<protein>
    <submittedName>
        <fullName evidence="1">Uncharacterized protein</fullName>
    </submittedName>
</protein>
<dbReference type="AlphaFoldDB" id="A0AAD4J0P1"/>
<organism evidence="1 2">
    <name type="scientific">Perilla frutescens var. hirtella</name>
    <name type="common">Perilla citriodora</name>
    <name type="synonym">Perilla setoyensis</name>
    <dbReference type="NCBI Taxonomy" id="608512"/>
    <lineage>
        <taxon>Eukaryota</taxon>
        <taxon>Viridiplantae</taxon>
        <taxon>Streptophyta</taxon>
        <taxon>Embryophyta</taxon>
        <taxon>Tracheophyta</taxon>
        <taxon>Spermatophyta</taxon>
        <taxon>Magnoliopsida</taxon>
        <taxon>eudicotyledons</taxon>
        <taxon>Gunneridae</taxon>
        <taxon>Pentapetalae</taxon>
        <taxon>asterids</taxon>
        <taxon>lamiids</taxon>
        <taxon>Lamiales</taxon>
        <taxon>Lamiaceae</taxon>
        <taxon>Nepetoideae</taxon>
        <taxon>Elsholtzieae</taxon>
        <taxon>Perilla</taxon>
    </lineage>
</organism>
<gene>
    <name evidence="1" type="ORF">C2S53_006952</name>
</gene>
<comment type="caution">
    <text evidence="1">The sequence shown here is derived from an EMBL/GenBank/DDBJ whole genome shotgun (WGS) entry which is preliminary data.</text>
</comment>